<evidence type="ECO:0008006" key="4">
    <source>
        <dbReference type="Google" id="ProtNLM"/>
    </source>
</evidence>
<dbReference type="SUPFAM" id="SSF52047">
    <property type="entry name" value="RNI-like"/>
    <property type="match status" value="1"/>
</dbReference>
<dbReference type="InterPro" id="IPR036047">
    <property type="entry name" value="F-box-like_dom_sf"/>
</dbReference>
<keyword evidence="3" id="KW-1185">Reference proteome</keyword>
<proteinExistence type="predicted"/>
<dbReference type="InterPro" id="IPR011990">
    <property type="entry name" value="TPR-like_helical_dom_sf"/>
</dbReference>
<dbReference type="Gene3D" id="3.80.10.10">
    <property type="entry name" value="Ribonuclease Inhibitor"/>
    <property type="match status" value="1"/>
</dbReference>
<evidence type="ECO:0000256" key="1">
    <source>
        <dbReference type="SAM" id="MobiDB-lite"/>
    </source>
</evidence>
<dbReference type="SUPFAM" id="SSF81383">
    <property type="entry name" value="F-box domain"/>
    <property type="match status" value="1"/>
</dbReference>
<name>A0AAD5KMV3_9FUNG</name>
<dbReference type="Proteomes" id="UP001209540">
    <property type="component" value="Unassembled WGS sequence"/>
</dbReference>
<dbReference type="SUPFAM" id="SSF48452">
    <property type="entry name" value="TPR-like"/>
    <property type="match status" value="1"/>
</dbReference>
<accession>A0AAD5KMV3</accession>
<evidence type="ECO:0000313" key="3">
    <source>
        <dbReference type="Proteomes" id="UP001209540"/>
    </source>
</evidence>
<comment type="caution">
    <text evidence="2">The sequence shown here is derived from an EMBL/GenBank/DDBJ whole genome shotgun (WGS) entry which is preliminary data.</text>
</comment>
<organism evidence="2 3">
    <name type="scientific">Phascolomyces articulosus</name>
    <dbReference type="NCBI Taxonomy" id="60185"/>
    <lineage>
        <taxon>Eukaryota</taxon>
        <taxon>Fungi</taxon>
        <taxon>Fungi incertae sedis</taxon>
        <taxon>Mucoromycota</taxon>
        <taxon>Mucoromycotina</taxon>
        <taxon>Mucoromycetes</taxon>
        <taxon>Mucorales</taxon>
        <taxon>Lichtheimiaceae</taxon>
        <taxon>Phascolomyces</taxon>
    </lineage>
</organism>
<sequence>MTERQCQHSGDAQHEGGFKDDSELPLLYHIDSNSCSNNIDTIITNKEEVVTTLSSLKEQISRSANQGRFDEAQVYVNAWIHRNPGHPYGYLASGYLYSQQGKQQAAINIYNKYLQTTALVVPVMNNNNNKGEEKEHILLLHNHYQIAQDKLHKRIDFVTMLPLDITTLIFDYVGDDHKELAVVSKLWSHYVLEIPSLWHVLQCDWYRNFVNETYLYLPTVQRYVQDVALVGLEENNLYRLVSMAQYGKFASVKRIRCATIYNLKLLLSFIYPLMHNLTCLDINDVIDYSASANFPLGLILSSCPKLQYLHIKVNNSPVIYPIPTVHDNNDSNEQQQPLYKQLKSFAVNGCYKLCDQGIANIVSRSPNLRAFGSSNKVEAFTLAALDQHCPNLKTVLIQPNPQDIITISSIEGEGQQQYIGYPRLLHENKVDKQKKQNGGLEVVSVNDGTMFNPVALRPLLKKSQDTLKTLNLTLHHAFFSQVIWPTMTIPSEEEDGQQQQAVASFFIGLCPFTQLRQFRYTSMSGFGRIDKIAIPILKMSSLLERVEFKTAEGISDEVVKALMTVSRLKYLTVSAVNYVSSTLLDLFKFHAYDGCHGNCSSVVIDSNENKKKRKQQGGQQPENTNNASALAKEKRQTSPSLLEQVSISHTNSVTNEILNVLADIPKLKMIRITGENNLTRECLKTSIRRFYQERNIKPANMIFSSMDGISDQEIQDFIAEAVDSQYNGTNT</sequence>
<reference evidence="2" key="1">
    <citation type="journal article" date="2022" name="IScience">
        <title>Evolution of zygomycete secretomes and the origins of terrestrial fungal ecologies.</title>
        <authorList>
            <person name="Chang Y."/>
            <person name="Wang Y."/>
            <person name="Mondo S."/>
            <person name="Ahrendt S."/>
            <person name="Andreopoulos W."/>
            <person name="Barry K."/>
            <person name="Beard J."/>
            <person name="Benny G.L."/>
            <person name="Blankenship S."/>
            <person name="Bonito G."/>
            <person name="Cuomo C."/>
            <person name="Desiro A."/>
            <person name="Gervers K.A."/>
            <person name="Hundley H."/>
            <person name="Kuo A."/>
            <person name="LaButti K."/>
            <person name="Lang B.F."/>
            <person name="Lipzen A."/>
            <person name="O'Donnell K."/>
            <person name="Pangilinan J."/>
            <person name="Reynolds N."/>
            <person name="Sandor L."/>
            <person name="Smith M.E."/>
            <person name="Tsang A."/>
            <person name="Grigoriev I.V."/>
            <person name="Stajich J.E."/>
            <person name="Spatafora J.W."/>
        </authorList>
    </citation>
    <scope>NUCLEOTIDE SEQUENCE</scope>
    <source>
        <strain evidence="2">RSA 2281</strain>
    </source>
</reference>
<reference evidence="2" key="2">
    <citation type="submission" date="2023-02" db="EMBL/GenBank/DDBJ databases">
        <authorList>
            <consortium name="DOE Joint Genome Institute"/>
            <person name="Mondo S.J."/>
            <person name="Chang Y."/>
            <person name="Wang Y."/>
            <person name="Ahrendt S."/>
            <person name="Andreopoulos W."/>
            <person name="Barry K."/>
            <person name="Beard J."/>
            <person name="Benny G.L."/>
            <person name="Blankenship S."/>
            <person name="Bonito G."/>
            <person name="Cuomo C."/>
            <person name="Desiro A."/>
            <person name="Gervers K.A."/>
            <person name="Hundley H."/>
            <person name="Kuo A."/>
            <person name="LaButti K."/>
            <person name="Lang B.F."/>
            <person name="Lipzen A."/>
            <person name="O'Donnell K."/>
            <person name="Pangilinan J."/>
            <person name="Reynolds N."/>
            <person name="Sandor L."/>
            <person name="Smith M.W."/>
            <person name="Tsang A."/>
            <person name="Grigoriev I.V."/>
            <person name="Stajich J.E."/>
            <person name="Spatafora J.W."/>
        </authorList>
    </citation>
    <scope>NUCLEOTIDE SEQUENCE</scope>
    <source>
        <strain evidence="2">RSA 2281</strain>
    </source>
</reference>
<gene>
    <name evidence="2" type="ORF">BDA99DRAFT_555473</name>
</gene>
<dbReference type="AlphaFoldDB" id="A0AAD5KMV3"/>
<protein>
    <recommendedName>
        <fullName evidence="4">F-box domain-containing protein</fullName>
    </recommendedName>
</protein>
<feature type="region of interest" description="Disordered" evidence="1">
    <location>
        <begin position="606"/>
        <end position="637"/>
    </location>
</feature>
<dbReference type="Gene3D" id="1.25.40.10">
    <property type="entry name" value="Tetratricopeptide repeat domain"/>
    <property type="match status" value="1"/>
</dbReference>
<dbReference type="InterPro" id="IPR032675">
    <property type="entry name" value="LRR_dom_sf"/>
</dbReference>
<dbReference type="EMBL" id="JAIXMP010000003">
    <property type="protein sequence ID" value="KAI9275701.1"/>
    <property type="molecule type" value="Genomic_DNA"/>
</dbReference>
<evidence type="ECO:0000313" key="2">
    <source>
        <dbReference type="EMBL" id="KAI9275701.1"/>
    </source>
</evidence>